<evidence type="ECO:0000259" key="15">
    <source>
        <dbReference type="Pfam" id="PF25007"/>
    </source>
</evidence>
<dbReference type="GO" id="GO:0051959">
    <property type="term" value="F:dynein light intermediate chain binding"/>
    <property type="evidence" value="ECO:0007669"/>
    <property type="project" value="InterPro"/>
</dbReference>
<dbReference type="InterPro" id="IPR013594">
    <property type="entry name" value="Dynein_heavy_tail"/>
</dbReference>
<evidence type="ECO:0000256" key="3">
    <source>
        <dbReference type="ARBA" id="ARBA00022701"/>
    </source>
</evidence>
<evidence type="ECO:0000256" key="10">
    <source>
        <dbReference type="ARBA" id="ARBA00023212"/>
    </source>
</evidence>
<evidence type="ECO:0000256" key="11">
    <source>
        <dbReference type="ARBA" id="ARBA00023273"/>
    </source>
</evidence>
<feature type="domain" description="Dynein axonemal heavy chain 2/5/8 coiled-coil" evidence="15">
    <location>
        <begin position="820"/>
        <end position="939"/>
    </location>
</feature>
<dbReference type="Gene3D" id="3.20.180.20">
    <property type="entry name" value="Dynein heavy chain, N-terminal domain 2"/>
    <property type="match status" value="1"/>
</dbReference>
<gene>
    <name evidence="16" type="ORF">OFUS_LOCUS7412</name>
</gene>
<protein>
    <submittedName>
        <fullName evidence="16">Uncharacterized protein</fullName>
    </submittedName>
</protein>
<dbReference type="Gene3D" id="1.10.287.2620">
    <property type="match status" value="1"/>
</dbReference>
<dbReference type="Gene3D" id="1.20.140.100">
    <property type="entry name" value="Dynein heavy chain, N-terminal domain 2"/>
    <property type="match status" value="1"/>
</dbReference>
<dbReference type="PANTHER" id="PTHR46532">
    <property type="entry name" value="MALE FERTILITY FACTOR KL5"/>
    <property type="match status" value="1"/>
</dbReference>
<keyword evidence="9" id="KW-0505">Motor protein</keyword>
<dbReference type="FunFam" id="1.20.58.1120:FF:000012">
    <property type="entry name" value="Dynein, axonemal, heavy chain 2"/>
    <property type="match status" value="1"/>
</dbReference>
<feature type="domain" description="Dynein heavy chain tail" evidence="13">
    <location>
        <begin position="2"/>
        <end position="518"/>
    </location>
</feature>
<feature type="non-terminal residue" evidence="16">
    <location>
        <position position="1"/>
    </location>
</feature>
<dbReference type="OrthoDB" id="10251809at2759"/>
<evidence type="ECO:0000256" key="6">
    <source>
        <dbReference type="ARBA" id="ARBA00023017"/>
    </source>
</evidence>
<evidence type="ECO:0000259" key="13">
    <source>
        <dbReference type="Pfam" id="PF08385"/>
    </source>
</evidence>
<keyword evidence="2" id="KW-0963">Cytoplasm</keyword>
<keyword evidence="10" id="KW-0206">Cytoskeleton</keyword>
<dbReference type="InterPro" id="IPR026983">
    <property type="entry name" value="DHC"/>
</dbReference>
<feature type="non-terminal residue" evidence="16">
    <location>
        <position position="1569"/>
    </location>
</feature>
<comment type="caution">
    <text evidence="16">The sequence shown here is derived from an EMBL/GenBank/DDBJ whole genome shotgun (WGS) entry which is preliminary data.</text>
</comment>
<dbReference type="GO" id="GO:0007018">
    <property type="term" value="P:microtubule-based movement"/>
    <property type="evidence" value="ECO:0007669"/>
    <property type="project" value="InterPro"/>
</dbReference>
<keyword evidence="8" id="KW-0969">Cilium</keyword>
<keyword evidence="7 12" id="KW-0175">Coiled coil</keyword>
<dbReference type="Gene3D" id="1.20.58.1120">
    <property type="match status" value="1"/>
</dbReference>
<dbReference type="FunFam" id="1.10.287.2620:FF:000002">
    <property type="entry name" value="Dynein heavy chain 2, axonemal"/>
    <property type="match status" value="1"/>
</dbReference>
<keyword evidence="17" id="KW-1185">Reference proteome</keyword>
<evidence type="ECO:0000256" key="4">
    <source>
        <dbReference type="ARBA" id="ARBA00022741"/>
    </source>
</evidence>
<evidence type="ECO:0000256" key="8">
    <source>
        <dbReference type="ARBA" id="ARBA00023069"/>
    </source>
</evidence>
<dbReference type="Pfam" id="PF08385">
    <property type="entry name" value="DHC_N1"/>
    <property type="match status" value="1"/>
</dbReference>
<dbReference type="InterPro" id="IPR013602">
    <property type="entry name" value="Dynein_heavy_linker"/>
</dbReference>
<sequence length="1569" mass="182432">GISQQLDKPGVKKITNILALAKSSYVAPFSKLAGQIKDGSKQAESNLKFLTVLKDPCVELSDAHPKDIPAMLPKILNLIRMIWVNSDFYKSRERLTGILRKLSNEVIRRCCKLIDLDKIFDGYVQSSMKILNDSITCCETWKEIYDKAARLHHKFSQAGWVLDKSSIFAQVDAFVQRCKDLLEVCDSQIHFARKEEGNQTEIPHFAGQRSPEIVRGLLEIEQTFARNLNILKNVKSTILDVKATSWHDDYNRFRAGMKDLEVMMQNTINSAFETVTTVEGGVEVLDVFMHLSSREAIRRMIDKKTVEVFALFNDELNAVKRELTQKAVPLPQAHPKFAGSAHWARMLKNRIIRSMGMLDRAYFLPHIGTGDETRTQYQQLCQALDEYTRKTFNEWTLTVDKEPVKLLEVPLMKRSSQKAPMIDINFDRNLLKLFQEIHYWERLMFEIPHYAADAYTKKEDLRTLREHVLLVVRDYNRIIAALSQEERGLFRERIKFLDKKIHPGLTKLTWASKGISDFFVADCRLHSSKCQEIVDDYKRANMTISLNCKKISEMLSVHIDNKKVYENMEFDEDQSRHRGNIQKRLQDTHDDIVRIMRGTYEVFKGDPAEVQQHWHRYTEKMDRMVEEAFRLNVKWSLQELSKAINGDGKTAPNPLFRVKVVLEGDKVEFAPTLKQLATSVGSIGQHLTDTIKGIRRLPDLLTRKKSTKEPINEVISKDEETKKISNTINTGMQGNAQNLQNYLGTWDNYREIWEINKDSFIRRYQKLNPQVSSFDADIARYTEVANNVQTQETILNIQFVLLDCSPLKFSILGHCQEWQNKFTTLLKNIATEKLQDITNFLKTQGEKVSKPPQTLDELGESLTLHEKLDKDQPTIEAKFTPLYDQFGIMEKYEVPVSEEVTNMLNNLNNEWVAFQQILIDSDVMLKKHKEKFKTGLLAQSEEFKKQVGSLVSDFHSNGPFSSNLNSAEALENVKNIREHLNQLKEQEQTLRRGLGIFKIDQPPSKEVATLEKELEYIETVWMLTQEWEGNWESWKTGKFAELQTKEMDEKATTSFKKLNKLSKELKDKNWDIVETSRNKVDQFRRTMPLITNLKNKAMRDRHWGTIRTEMQKPFDENSDEFTLEKIIEFGFDQYADKINEVSEAASKELAIEQTILRMETDWSATYMVVVVYRDKGFMIKSTDDVFTVLEDHQVQLSTMKASRFVKAFDQDVDKWERTLSHILEVTEMLLTVQRQWMYLENIFLGEDIRKQLPNESRDFEDINVKWKTIMTRLNKDKNALRGTHHEGLLDNLNEMNGKLEEIQKSLDMYLETKRQIFPRFYFLSNDDLLEILGQSRNPEAVQPHLKKCFDNIVKLKMGKTAITQKWEAAGMSAADGEYVEFGHPVLLEGPVEAWLCDIERTMRWTLRDSLKSTRLSLKKMLSKRDKWIKEWPGQMCITSSQMQWTADVTKALATTKERGDKKALKSMKKKQIAMLNKFSEAVRTNLTKIQRLKIVGLVTIEVHARDIIEKLIKTGTNDVTSFEWLSQLRVYWDRDYDDCVVRQTNTQFQYGYEYLGNSGRLVITPLTDR</sequence>
<dbReference type="GO" id="GO:0005524">
    <property type="term" value="F:ATP binding"/>
    <property type="evidence" value="ECO:0007669"/>
    <property type="project" value="UniProtKB-KW"/>
</dbReference>
<dbReference type="InterPro" id="IPR042222">
    <property type="entry name" value="Dynein_2_N"/>
</dbReference>
<dbReference type="PANTHER" id="PTHR46532:SF11">
    <property type="entry name" value="DYNEIN AXONEMAL HEAVY CHAIN 12"/>
    <property type="match status" value="1"/>
</dbReference>
<evidence type="ECO:0000256" key="12">
    <source>
        <dbReference type="SAM" id="Coils"/>
    </source>
</evidence>
<proteinExistence type="predicted"/>
<dbReference type="GO" id="GO:0045505">
    <property type="term" value="F:dynein intermediate chain binding"/>
    <property type="evidence" value="ECO:0007669"/>
    <property type="project" value="InterPro"/>
</dbReference>
<reference evidence="16" key="1">
    <citation type="submission" date="2022-03" db="EMBL/GenBank/DDBJ databases">
        <authorList>
            <person name="Martin C."/>
        </authorList>
    </citation>
    <scope>NUCLEOTIDE SEQUENCE</scope>
</reference>
<evidence type="ECO:0000256" key="9">
    <source>
        <dbReference type="ARBA" id="ARBA00023175"/>
    </source>
</evidence>
<evidence type="ECO:0000256" key="7">
    <source>
        <dbReference type="ARBA" id="ARBA00023054"/>
    </source>
</evidence>
<dbReference type="GO" id="GO:0005874">
    <property type="term" value="C:microtubule"/>
    <property type="evidence" value="ECO:0007669"/>
    <property type="project" value="UniProtKB-KW"/>
</dbReference>
<evidence type="ECO:0000256" key="5">
    <source>
        <dbReference type="ARBA" id="ARBA00022840"/>
    </source>
</evidence>
<name>A0A8S4NH27_OWEFU</name>
<dbReference type="Pfam" id="PF25007">
    <property type="entry name" value="DYH2-5-8_CC"/>
    <property type="match status" value="1"/>
</dbReference>
<accession>A0A8S4NH27</accession>
<dbReference type="FunFam" id="1.20.140.100:FF:000006">
    <property type="entry name" value="dynein heavy chain 2, axonemal"/>
    <property type="match status" value="1"/>
</dbReference>
<evidence type="ECO:0000313" key="17">
    <source>
        <dbReference type="Proteomes" id="UP000749559"/>
    </source>
</evidence>
<evidence type="ECO:0000313" key="16">
    <source>
        <dbReference type="EMBL" id="CAH1780763.1"/>
    </source>
</evidence>
<dbReference type="FunFam" id="3.20.180.20:FF:000003">
    <property type="entry name" value="Dynein heavy chain 12, axonemal"/>
    <property type="match status" value="1"/>
</dbReference>
<organism evidence="16 17">
    <name type="scientific">Owenia fusiformis</name>
    <name type="common">Polychaete worm</name>
    <dbReference type="NCBI Taxonomy" id="6347"/>
    <lineage>
        <taxon>Eukaryota</taxon>
        <taxon>Metazoa</taxon>
        <taxon>Spiralia</taxon>
        <taxon>Lophotrochozoa</taxon>
        <taxon>Annelida</taxon>
        <taxon>Polychaeta</taxon>
        <taxon>Sedentaria</taxon>
        <taxon>Canalipalpata</taxon>
        <taxon>Sabellida</taxon>
        <taxon>Oweniida</taxon>
        <taxon>Oweniidae</taxon>
        <taxon>Owenia</taxon>
    </lineage>
</organism>
<keyword evidence="6" id="KW-0243">Dynein</keyword>
<keyword evidence="5" id="KW-0067">ATP-binding</keyword>
<feature type="domain" description="Dynein heavy chain linker" evidence="14">
    <location>
        <begin position="1009"/>
        <end position="1412"/>
    </location>
</feature>
<dbReference type="InterPro" id="IPR042228">
    <property type="entry name" value="Dynein_linker_3"/>
</dbReference>
<keyword evidence="11" id="KW-0966">Cell projection</keyword>
<evidence type="ECO:0000256" key="2">
    <source>
        <dbReference type="ARBA" id="ARBA00022490"/>
    </source>
</evidence>
<evidence type="ECO:0000256" key="1">
    <source>
        <dbReference type="ARBA" id="ARBA00004430"/>
    </source>
</evidence>
<dbReference type="EMBL" id="CAIIXF020000004">
    <property type="protein sequence ID" value="CAH1780763.1"/>
    <property type="molecule type" value="Genomic_DNA"/>
</dbReference>
<dbReference type="Proteomes" id="UP000749559">
    <property type="component" value="Unassembled WGS sequence"/>
</dbReference>
<comment type="subcellular location">
    <subcellularLocation>
        <location evidence="1">Cytoplasm</location>
        <location evidence="1">Cytoskeleton</location>
        <location evidence="1">Cilium axoneme</location>
    </subcellularLocation>
</comment>
<dbReference type="InterPro" id="IPR056759">
    <property type="entry name" value="DYH2-5-8_CC"/>
</dbReference>
<feature type="coiled-coil region" evidence="12">
    <location>
        <begin position="1285"/>
        <end position="1312"/>
    </location>
</feature>
<evidence type="ECO:0000259" key="14">
    <source>
        <dbReference type="Pfam" id="PF08393"/>
    </source>
</evidence>
<feature type="coiled-coil region" evidence="12">
    <location>
        <begin position="966"/>
        <end position="993"/>
    </location>
</feature>
<keyword evidence="4" id="KW-0547">Nucleotide-binding</keyword>
<dbReference type="GO" id="GO:0005858">
    <property type="term" value="C:axonemal dynein complex"/>
    <property type="evidence" value="ECO:0007669"/>
    <property type="project" value="TreeGrafter"/>
</dbReference>
<keyword evidence="3" id="KW-0493">Microtubule</keyword>
<dbReference type="Pfam" id="PF08393">
    <property type="entry name" value="DHC_N2"/>
    <property type="match status" value="1"/>
</dbReference>